<protein>
    <submittedName>
        <fullName evidence="1">Uncharacterized protein</fullName>
    </submittedName>
</protein>
<dbReference type="AlphaFoldDB" id="A0AAE4ARE5"/>
<comment type="caution">
    <text evidence="1">The sequence shown here is derived from an EMBL/GenBank/DDBJ whole genome shotgun (WGS) entry which is preliminary data.</text>
</comment>
<gene>
    <name evidence="1" type="ORF">J3R75_003539</name>
</gene>
<evidence type="ECO:0000313" key="2">
    <source>
        <dbReference type="Proteomes" id="UP001238163"/>
    </source>
</evidence>
<dbReference type="Proteomes" id="UP001238163">
    <property type="component" value="Unassembled WGS sequence"/>
</dbReference>
<sequence length="547" mass="59182">MRMITVAANQAQMADADYYGLSGLQKAIRDLPELLPDNPAEIRLCGMFHATLADYLPCGINSDKTIIPPKKHLVISGTDPDKDGIVAVLPDDLDIAYQQYCVLTTRVSMTLKDLTFTAKNIRYVLHVYGGSATNAHIVIDGCMLRHNGSSGLSWKRWPHPRPLGVGLSSGMTFMVKNSTLYSHNLVPITHGSNHRFTKPAYVLYENVAVSAGPAVSDLVYLYSQGSATINTIELKGVSGKGMVRIGEGQWTLSKISEQPACHNEFRLIMRDTPPRPYLYNAKGTALKITSKTTGPGSSVRFDETSSAFHCLIANGEQTDYDYRDGGNALPGYAVGLCSIQENPYSYHKGKVITALGKRLGDCSQNHKALGVTINGKHHDIIFAKNYDGTDPFHPPAYDNAAIIADMNAAIGKVAEVATCNPGSDYYPEFAGLTTKINRDDSEVLAGMGVVFMGPNGFRKARASDGKIDAVVLDNGRAGDPCRIITSGELWAEATGQRFAAKELHAAKRSPGEKLGIASKHPGYFELNTNPPCLEATAENVLHIIPQP</sequence>
<keyword evidence="2" id="KW-1185">Reference proteome</keyword>
<proteinExistence type="predicted"/>
<dbReference type="EMBL" id="JAUSVL010000001">
    <property type="protein sequence ID" value="MDQ0291432.1"/>
    <property type="molecule type" value="Genomic_DNA"/>
</dbReference>
<accession>A0AAE4ARE5</accession>
<reference evidence="1" key="1">
    <citation type="submission" date="2023-07" db="EMBL/GenBank/DDBJ databases">
        <title>Genomic Encyclopedia of Type Strains, Phase IV (KMG-IV): sequencing the most valuable type-strain genomes for metagenomic binning, comparative biology and taxonomic classification.</title>
        <authorList>
            <person name="Goeker M."/>
        </authorList>
    </citation>
    <scope>NUCLEOTIDE SEQUENCE</scope>
    <source>
        <strain evidence="1">DSM 24202</strain>
    </source>
</reference>
<name>A0AAE4ARE5_9BACT</name>
<evidence type="ECO:0000313" key="1">
    <source>
        <dbReference type="EMBL" id="MDQ0291432.1"/>
    </source>
</evidence>
<organism evidence="1 2">
    <name type="scientific">Oligosphaera ethanolica</name>
    <dbReference type="NCBI Taxonomy" id="760260"/>
    <lineage>
        <taxon>Bacteria</taxon>
        <taxon>Pseudomonadati</taxon>
        <taxon>Lentisphaerota</taxon>
        <taxon>Oligosphaeria</taxon>
        <taxon>Oligosphaerales</taxon>
        <taxon>Oligosphaeraceae</taxon>
        <taxon>Oligosphaera</taxon>
    </lineage>
</organism>
<dbReference type="RefSeq" id="WP_307264203.1">
    <property type="nucleotide sequence ID" value="NZ_JAUSVL010000001.1"/>
</dbReference>